<gene>
    <name evidence="1" type="ORF">CQW49_08685</name>
</gene>
<name>A0A2D2CYZ1_METT3</name>
<dbReference type="GO" id="GO:0009399">
    <property type="term" value="P:nitrogen fixation"/>
    <property type="evidence" value="ECO:0007669"/>
    <property type="project" value="InterPro"/>
</dbReference>
<dbReference type="Pfam" id="PF04891">
    <property type="entry name" value="NifQ"/>
    <property type="match status" value="1"/>
</dbReference>
<dbReference type="InterPro" id="IPR006975">
    <property type="entry name" value="NifQ"/>
</dbReference>
<protein>
    <submittedName>
        <fullName evidence="1">Nitrogen fixation protein NifQ</fullName>
    </submittedName>
</protein>
<sequence length="225" mass="25171">MAFLSDDRRSEIGAATPELDAAALYLRLRARPGERQALDPFTGHVFACMLAICLSETLAQGADVGPAMGLARAELRRLVAAWAPEAERYIDFDSEPEAIVLDEEEDQILQLLQRYRSDSSEETSWIAAIVTKRSMSPRHLWQDLGLGAREDLGRLMAERFPGLAARNSNHMKWKKFFYRSLCELEGFVLCSSPTCRECSDFHDCFGDESGESALARLGRPGPREN</sequence>
<evidence type="ECO:0000313" key="2">
    <source>
        <dbReference type="Proteomes" id="UP000230709"/>
    </source>
</evidence>
<organism evidence="1 2">
    <name type="scientific">Methylosinus trichosporium (strain ATCC 35070 / NCIMB 11131 / UNIQEM 75 / OB3b)</name>
    <dbReference type="NCBI Taxonomy" id="595536"/>
    <lineage>
        <taxon>Bacteria</taxon>
        <taxon>Pseudomonadati</taxon>
        <taxon>Pseudomonadota</taxon>
        <taxon>Alphaproteobacteria</taxon>
        <taxon>Hyphomicrobiales</taxon>
        <taxon>Methylocystaceae</taxon>
        <taxon>Methylosinus</taxon>
    </lineage>
</organism>
<dbReference type="RefSeq" id="WP_004448283.1">
    <property type="nucleotide sequence ID" value="NZ_ADVE02000001.1"/>
</dbReference>
<dbReference type="Proteomes" id="UP000230709">
    <property type="component" value="Chromosome"/>
</dbReference>
<accession>A0A2D2CYZ1</accession>
<proteinExistence type="predicted"/>
<dbReference type="GO" id="GO:0030151">
    <property type="term" value="F:molybdenum ion binding"/>
    <property type="evidence" value="ECO:0007669"/>
    <property type="project" value="InterPro"/>
</dbReference>
<dbReference type="STRING" id="595536.GCA_000178815_03415"/>
<dbReference type="AlphaFoldDB" id="A0A2D2CYZ1"/>
<reference evidence="2" key="1">
    <citation type="submission" date="2017-10" db="EMBL/GenBank/DDBJ databases">
        <title>Completed PacBio SMRT sequence of Methylosinus trichosporium OB3b reveals presence of a third large plasmid.</title>
        <authorList>
            <person name="Charles T.C."/>
            <person name="Lynch M.D.J."/>
            <person name="Heil J.R."/>
            <person name="Cheng J."/>
        </authorList>
    </citation>
    <scope>NUCLEOTIDE SEQUENCE [LARGE SCALE GENOMIC DNA]</scope>
    <source>
        <strain evidence="2">OB3b</strain>
    </source>
</reference>
<keyword evidence="2" id="KW-1185">Reference proteome</keyword>
<dbReference type="EMBL" id="CP023737">
    <property type="protein sequence ID" value="ATQ67956.1"/>
    <property type="molecule type" value="Genomic_DNA"/>
</dbReference>
<evidence type="ECO:0000313" key="1">
    <source>
        <dbReference type="EMBL" id="ATQ67956.1"/>
    </source>
</evidence>
<dbReference type="KEGG" id="mtw:CQW49_08685"/>